<organism evidence="2 3">
    <name type="scientific">Larkinella humicola</name>
    <dbReference type="NCBI Taxonomy" id="2607654"/>
    <lineage>
        <taxon>Bacteria</taxon>
        <taxon>Pseudomonadati</taxon>
        <taxon>Bacteroidota</taxon>
        <taxon>Cytophagia</taxon>
        <taxon>Cytophagales</taxon>
        <taxon>Spirosomataceae</taxon>
        <taxon>Larkinella</taxon>
    </lineage>
</organism>
<keyword evidence="1" id="KW-0472">Membrane</keyword>
<evidence type="ECO:0000313" key="3">
    <source>
        <dbReference type="Proteomes" id="UP000326344"/>
    </source>
</evidence>
<protein>
    <submittedName>
        <fullName evidence="2">Uncharacterized protein</fullName>
    </submittedName>
</protein>
<keyword evidence="1" id="KW-0812">Transmembrane</keyword>
<dbReference type="RefSeq" id="WP_150875374.1">
    <property type="nucleotide sequence ID" value="NZ_VTWS01000001.1"/>
</dbReference>
<dbReference type="AlphaFoldDB" id="A0A5N1JM92"/>
<name>A0A5N1JM92_9BACT</name>
<dbReference type="EMBL" id="VTWS01000001">
    <property type="protein sequence ID" value="KAA9357261.1"/>
    <property type="molecule type" value="Genomic_DNA"/>
</dbReference>
<accession>A0A5N1JM92</accession>
<evidence type="ECO:0000313" key="2">
    <source>
        <dbReference type="EMBL" id="KAA9357261.1"/>
    </source>
</evidence>
<gene>
    <name evidence="2" type="ORF">F0P93_05865</name>
</gene>
<feature type="transmembrane region" description="Helical" evidence="1">
    <location>
        <begin position="59"/>
        <end position="81"/>
    </location>
</feature>
<keyword evidence="3" id="KW-1185">Reference proteome</keyword>
<feature type="transmembrane region" description="Helical" evidence="1">
    <location>
        <begin position="132"/>
        <end position="150"/>
    </location>
</feature>
<keyword evidence="1" id="KW-1133">Transmembrane helix</keyword>
<evidence type="ECO:0000256" key="1">
    <source>
        <dbReference type="SAM" id="Phobius"/>
    </source>
</evidence>
<reference evidence="2 3" key="1">
    <citation type="submission" date="2019-09" db="EMBL/GenBank/DDBJ databases">
        <title>Genome Sequence of Larkinella sp MA1.</title>
        <authorList>
            <person name="Srinivasan S."/>
        </authorList>
    </citation>
    <scope>NUCLEOTIDE SEQUENCE [LARGE SCALE GENOMIC DNA]</scope>
    <source>
        <strain evidence="2 3">MA1</strain>
    </source>
</reference>
<proteinExistence type="predicted"/>
<sequence length="156" mass="17190">MNQSIPSSKATRTTHFYILLVTQLILGIGGIQGGWRLIADPTGGSLGIPTEILRSLPTANFFLPGVFILLMFGIAPMFLAYALWTKLPLPSAEAVVKDYPWAWAASVGLSILLLMWTGILFCLLGYRIYYQLIDGLMGLVQLNLLLMPSVRKSMSR</sequence>
<feature type="transmembrane region" description="Helical" evidence="1">
    <location>
        <begin position="16"/>
        <end position="38"/>
    </location>
</feature>
<comment type="caution">
    <text evidence="2">The sequence shown here is derived from an EMBL/GenBank/DDBJ whole genome shotgun (WGS) entry which is preliminary data.</text>
</comment>
<dbReference type="Proteomes" id="UP000326344">
    <property type="component" value="Unassembled WGS sequence"/>
</dbReference>
<feature type="transmembrane region" description="Helical" evidence="1">
    <location>
        <begin position="101"/>
        <end position="125"/>
    </location>
</feature>